<sequence length="297" mass="32959">MVDFHIHSSHSDGNQSVQELVKQAAENGITIMSLTDHDTTTGISEAQKLGAEMGVKIIPGIEITTAKNNKGLHLLAYGIGEENKILSELLSRLREGRKKGVTERLEKINQNFKSLGRPQVDIDDVMKIDKTLGLATVMDYLVANGFTSGRDEAYELVKGMKVRSDDITTEYVIDAVHRCGGIVSLAHPFAPRISLRNISDNPEDLRSLCKELKNAGLDGIEVYTPAHRNEDIELAKKIADENGLFAGIGSDWHGPFESRGENIRAFIPRYPNNYKNAFDNMPAEAEQKLIERFKDLV</sequence>
<gene>
    <name evidence="2" type="ORF">A3B13_02115</name>
</gene>
<dbReference type="InterPro" id="IPR052018">
    <property type="entry name" value="PHP_domain"/>
</dbReference>
<dbReference type="Pfam" id="PF02811">
    <property type="entry name" value="PHP"/>
    <property type="match status" value="1"/>
</dbReference>
<dbReference type="PANTHER" id="PTHR42924:SF3">
    <property type="entry name" value="POLYMERASE_HISTIDINOL PHOSPHATASE N-TERMINAL DOMAIN-CONTAINING PROTEIN"/>
    <property type="match status" value="1"/>
</dbReference>
<dbReference type="SMART" id="SM00481">
    <property type="entry name" value="POLIIIAc"/>
    <property type="match status" value="1"/>
</dbReference>
<dbReference type="InterPro" id="IPR016195">
    <property type="entry name" value="Pol/histidinol_Pase-like"/>
</dbReference>
<dbReference type="STRING" id="1798649.A3B13_02115"/>
<dbReference type="AlphaFoldDB" id="A0A1G2CH31"/>
<protein>
    <recommendedName>
        <fullName evidence="1">Polymerase/histidinol phosphatase N-terminal domain-containing protein</fullName>
    </recommendedName>
</protein>
<organism evidence="2 3">
    <name type="scientific">Candidatus Liptonbacteria bacterium RIFCSPLOWO2_01_FULL_45_15</name>
    <dbReference type="NCBI Taxonomy" id="1798649"/>
    <lineage>
        <taxon>Bacteria</taxon>
        <taxon>Candidatus Liptoniibacteriota</taxon>
    </lineage>
</organism>
<dbReference type="GO" id="GO:0035312">
    <property type="term" value="F:5'-3' DNA exonuclease activity"/>
    <property type="evidence" value="ECO:0007669"/>
    <property type="project" value="TreeGrafter"/>
</dbReference>
<feature type="domain" description="Polymerase/histidinol phosphatase N-terminal" evidence="1">
    <location>
        <begin position="2"/>
        <end position="67"/>
    </location>
</feature>
<dbReference type="SUPFAM" id="SSF89550">
    <property type="entry name" value="PHP domain-like"/>
    <property type="match status" value="1"/>
</dbReference>
<dbReference type="Proteomes" id="UP000176287">
    <property type="component" value="Unassembled WGS sequence"/>
</dbReference>
<reference evidence="2 3" key="1">
    <citation type="journal article" date="2016" name="Nat. Commun.">
        <title>Thousands of microbial genomes shed light on interconnected biogeochemical processes in an aquifer system.</title>
        <authorList>
            <person name="Anantharaman K."/>
            <person name="Brown C.T."/>
            <person name="Hug L.A."/>
            <person name="Sharon I."/>
            <person name="Castelle C.J."/>
            <person name="Probst A.J."/>
            <person name="Thomas B.C."/>
            <person name="Singh A."/>
            <person name="Wilkins M.J."/>
            <person name="Karaoz U."/>
            <person name="Brodie E.L."/>
            <person name="Williams K.H."/>
            <person name="Hubbard S.S."/>
            <person name="Banfield J.F."/>
        </authorList>
    </citation>
    <scope>NUCLEOTIDE SEQUENCE [LARGE SCALE GENOMIC DNA]</scope>
</reference>
<dbReference type="GO" id="GO:0004534">
    <property type="term" value="F:5'-3' RNA exonuclease activity"/>
    <property type="evidence" value="ECO:0007669"/>
    <property type="project" value="TreeGrafter"/>
</dbReference>
<evidence type="ECO:0000313" key="2">
    <source>
        <dbReference type="EMBL" id="OGY99960.1"/>
    </source>
</evidence>
<dbReference type="InterPro" id="IPR003141">
    <property type="entry name" value="Pol/His_phosphatase_N"/>
</dbReference>
<comment type="caution">
    <text evidence="2">The sequence shown here is derived from an EMBL/GenBank/DDBJ whole genome shotgun (WGS) entry which is preliminary data.</text>
</comment>
<dbReference type="Gene3D" id="1.10.150.650">
    <property type="match status" value="1"/>
</dbReference>
<dbReference type="EMBL" id="MHKZ01000032">
    <property type="protein sequence ID" value="OGY99960.1"/>
    <property type="molecule type" value="Genomic_DNA"/>
</dbReference>
<accession>A0A1G2CH31</accession>
<dbReference type="CDD" id="cd07438">
    <property type="entry name" value="PHP_HisPPase_AMP"/>
    <property type="match status" value="1"/>
</dbReference>
<dbReference type="InterPro" id="IPR004013">
    <property type="entry name" value="PHP_dom"/>
</dbReference>
<dbReference type="PANTHER" id="PTHR42924">
    <property type="entry name" value="EXONUCLEASE"/>
    <property type="match status" value="1"/>
</dbReference>
<dbReference type="Gene3D" id="3.20.20.140">
    <property type="entry name" value="Metal-dependent hydrolases"/>
    <property type="match status" value="1"/>
</dbReference>
<evidence type="ECO:0000259" key="1">
    <source>
        <dbReference type="SMART" id="SM00481"/>
    </source>
</evidence>
<proteinExistence type="predicted"/>
<name>A0A1G2CH31_9BACT</name>
<evidence type="ECO:0000313" key="3">
    <source>
        <dbReference type="Proteomes" id="UP000176287"/>
    </source>
</evidence>